<evidence type="ECO:0000313" key="3">
    <source>
        <dbReference type="EMBL" id="ERJ98084.1"/>
    </source>
</evidence>
<comment type="caution">
    <text evidence="2">The sequence shown here is derived from an EMBL/GenBank/DDBJ whole genome shotgun (WGS) entry which is preliminary data.</text>
</comment>
<proteinExistence type="predicted"/>
<dbReference type="SUPFAM" id="SSF52091">
    <property type="entry name" value="SpoIIaa-like"/>
    <property type="match status" value="1"/>
</dbReference>
<dbReference type="STRING" id="1125725.HMPREF1325_1562"/>
<evidence type="ECO:0000313" key="2">
    <source>
        <dbReference type="EMBL" id="ERF60476.1"/>
    </source>
</evidence>
<evidence type="ECO:0000313" key="4">
    <source>
        <dbReference type="Proteomes" id="UP000016412"/>
    </source>
</evidence>
<dbReference type="InterPro" id="IPR052746">
    <property type="entry name" value="MlaB_ABC_Transporter"/>
</dbReference>
<dbReference type="PROSITE" id="PS50801">
    <property type="entry name" value="STAS"/>
    <property type="match status" value="1"/>
</dbReference>
<dbReference type="CDD" id="cd07043">
    <property type="entry name" value="STAS_anti-anti-sigma_factors"/>
    <property type="match status" value="1"/>
</dbReference>
<keyword evidence="5" id="KW-1185">Reference proteome</keyword>
<dbReference type="OrthoDB" id="360941at2"/>
<dbReference type="EMBL" id="AUZJ01000042">
    <property type="protein sequence ID" value="ERF60476.1"/>
    <property type="molecule type" value="Genomic_DNA"/>
</dbReference>
<protein>
    <submittedName>
        <fullName evidence="2">STAS domain protein</fullName>
    </submittedName>
</protein>
<accession>U1FM16</accession>
<evidence type="ECO:0000259" key="1">
    <source>
        <dbReference type="PROSITE" id="PS50801"/>
    </source>
</evidence>
<name>U1FM16_TRESO</name>
<dbReference type="PATRIC" id="fig|1125725.3.peg.1576"/>
<reference evidence="4 5" key="1">
    <citation type="submission" date="2013-08" db="EMBL/GenBank/DDBJ databases">
        <authorList>
            <person name="Durkin A.S."/>
            <person name="Haft D.R."/>
            <person name="McCorrison J."/>
            <person name="Torralba M."/>
            <person name="Gillis M."/>
            <person name="Haft D.H."/>
            <person name="Methe B."/>
            <person name="Sutton G."/>
            <person name="Nelson K.E."/>
        </authorList>
    </citation>
    <scope>NUCLEOTIDE SEQUENCE [LARGE SCALE GENOMIC DNA]</scope>
    <source>
        <strain evidence="3 5">ATCC 35536</strain>
        <strain evidence="2 4">VPI DR56BR1116</strain>
    </source>
</reference>
<dbReference type="Proteomes" id="UP000016412">
    <property type="component" value="Unassembled WGS sequence"/>
</dbReference>
<organism evidence="2 4">
    <name type="scientific">Treponema socranskii subsp. socranskii VPI DR56BR1116 = ATCC 35536</name>
    <dbReference type="NCBI Taxonomy" id="1125725"/>
    <lineage>
        <taxon>Bacteria</taxon>
        <taxon>Pseudomonadati</taxon>
        <taxon>Spirochaetota</taxon>
        <taxon>Spirochaetia</taxon>
        <taxon>Spirochaetales</taxon>
        <taxon>Treponemataceae</taxon>
        <taxon>Treponema</taxon>
    </lineage>
</organism>
<dbReference type="AlphaFoldDB" id="U1FM16"/>
<dbReference type="InterPro" id="IPR036513">
    <property type="entry name" value="STAS_dom_sf"/>
</dbReference>
<evidence type="ECO:0000313" key="5">
    <source>
        <dbReference type="Proteomes" id="UP000016646"/>
    </source>
</evidence>
<dbReference type="PANTHER" id="PTHR35849">
    <property type="entry name" value="BLR2341 PROTEIN"/>
    <property type="match status" value="1"/>
</dbReference>
<dbReference type="Pfam" id="PF01740">
    <property type="entry name" value="STAS"/>
    <property type="match status" value="1"/>
</dbReference>
<gene>
    <name evidence="3" type="ORF">HMPREF0860_2166</name>
    <name evidence="2" type="ORF">HMPREF1325_1562</name>
</gene>
<sequence>MDQLTITEKSGANYVLYELSGAINAYTLAELQQKLYDAIGRDNVVLDLSKVSEIDYSGMGTIMAAFNDGEDSGYVLYLLSPSAEVREAVEATGFSKVLHIINSITEVL</sequence>
<dbReference type="InterPro" id="IPR002645">
    <property type="entry name" value="STAS_dom"/>
</dbReference>
<dbReference type="eggNOG" id="COG1366">
    <property type="taxonomic scope" value="Bacteria"/>
</dbReference>
<dbReference type="RefSeq" id="WP_021330528.1">
    <property type="nucleotide sequence ID" value="NZ_AUZJ01000042.1"/>
</dbReference>
<dbReference type="Proteomes" id="UP000016646">
    <property type="component" value="Unassembled WGS sequence"/>
</dbReference>
<feature type="domain" description="STAS" evidence="1">
    <location>
        <begin position="4"/>
        <end position="108"/>
    </location>
</feature>
<dbReference type="Gene3D" id="3.30.750.24">
    <property type="entry name" value="STAS domain"/>
    <property type="match status" value="1"/>
</dbReference>
<dbReference type="EMBL" id="AVQI01000083">
    <property type="protein sequence ID" value="ERJ98084.1"/>
    <property type="molecule type" value="Genomic_DNA"/>
</dbReference>
<dbReference type="PANTHER" id="PTHR35849:SF2">
    <property type="entry name" value="BLR2341 PROTEIN"/>
    <property type="match status" value="1"/>
</dbReference>